<dbReference type="EMBL" id="JAVHNQ010000015">
    <property type="protein sequence ID" value="KAK6332329.1"/>
    <property type="molecule type" value="Genomic_DNA"/>
</dbReference>
<dbReference type="GO" id="GO:0003677">
    <property type="term" value="F:DNA binding"/>
    <property type="evidence" value="ECO:0007669"/>
    <property type="project" value="UniProtKB-KW"/>
</dbReference>
<keyword evidence="7 8" id="KW-0544">Nucleosome core</keyword>
<feature type="compositionally biased region" description="Low complexity" evidence="9">
    <location>
        <begin position="115"/>
        <end position="131"/>
    </location>
</feature>
<dbReference type="Proteomes" id="UP001375240">
    <property type="component" value="Unassembled WGS sequence"/>
</dbReference>
<accession>A0AAV9TYN4</accession>
<evidence type="ECO:0000259" key="10">
    <source>
        <dbReference type="SMART" id="SM00803"/>
    </source>
</evidence>
<dbReference type="SMART" id="SM00417">
    <property type="entry name" value="H4"/>
    <property type="match status" value="1"/>
</dbReference>
<evidence type="ECO:0000256" key="1">
    <source>
        <dbReference type="ARBA" id="ARBA00004123"/>
    </source>
</evidence>
<protein>
    <recommendedName>
        <fullName evidence="8">Histone H4</fullName>
    </recommendedName>
</protein>
<dbReference type="PANTHER" id="PTHR10484">
    <property type="entry name" value="HISTONE H4"/>
    <property type="match status" value="1"/>
</dbReference>
<sequence length="283" mass="30991">MSFRNTLMSHSGGLPVVIPPNTPKPNLSKKTAKRVRPTLVPNYMRTTPASTNPRRRDLESDDGTEEKVRITNGAPPQRQSAPKQTAPATPAARATSAAPPPPPPTAATRAERQWESTPAEPARTAPAARESVAPVQPPAARAETPTAGAAARRSAPNGGHHVRVGGKSVKRMEDLRRYRHTTHRRILIDNIKGVTQPAIRRMARRGGVKRISAGIYDAVRVILKARLEKLVRDCVMYCEHARRRTVTVSDVIFALKVNGTPIYGFDPATFNAKKKDRVLKARK</sequence>
<evidence type="ECO:0000256" key="6">
    <source>
        <dbReference type="ARBA" id="ARBA00023242"/>
    </source>
</evidence>
<keyword evidence="6 8" id="KW-0539">Nucleus</keyword>
<comment type="function">
    <text evidence="8">Core component of nucleosome. Nucleosomes wrap and compact DNA into chromatin, limiting DNA accessibility to the cellular machineries which require DNA as a template. Histones thereby play a central role in transcription regulation, DNA repair, DNA replication and chromosomal stability. DNA accessibility is regulated via a complex set of post-translational modifications of histones, also called histone code, and nucleosome remodeling.</text>
</comment>
<feature type="compositionally biased region" description="Low complexity" evidence="9">
    <location>
        <begin position="138"/>
        <end position="153"/>
    </location>
</feature>
<dbReference type="GO" id="GO:0005634">
    <property type="term" value="C:nucleus"/>
    <property type="evidence" value="ECO:0007669"/>
    <property type="project" value="UniProtKB-SubCell"/>
</dbReference>
<comment type="subunit">
    <text evidence="8">The nucleosome is a histone octamer containing two molecules each of H2A, H2B, H3 and H4 assembled in one H3-H4 heterotetramer and two H2A-H2B heterodimers. The octamer wraps approximately 147 bp of DNA.</text>
</comment>
<feature type="region of interest" description="Disordered" evidence="9">
    <location>
        <begin position="1"/>
        <end position="167"/>
    </location>
</feature>
<keyword evidence="12" id="KW-1185">Reference proteome</keyword>
<evidence type="ECO:0000313" key="11">
    <source>
        <dbReference type="EMBL" id="KAK6332329.1"/>
    </source>
</evidence>
<reference evidence="11 12" key="1">
    <citation type="submission" date="2019-10" db="EMBL/GenBank/DDBJ databases">
        <authorList>
            <person name="Palmer J.M."/>
        </authorList>
    </citation>
    <scope>NUCLEOTIDE SEQUENCE [LARGE SCALE GENOMIC DNA]</scope>
    <source>
        <strain evidence="11 12">TWF696</strain>
    </source>
</reference>
<dbReference type="GO" id="GO:0030527">
    <property type="term" value="F:structural constituent of chromatin"/>
    <property type="evidence" value="ECO:0007669"/>
    <property type="project" value="InterPro"/>
</dbReference>
<gene>
    <name evidence="11" type="ORF">TWF696_003047</name>
</gene>
<comment type="caution">
    <text evidence="11">The sequence shown here is derived from an EMBL/GenBank/DDBJ whole genome shotgun (WGS) entry which is preliminary data.</text>
</comment>
<keyword evidence="4 8" id="KW-0158">Chromosome</keyword>
<dbReference type="InterPro" id="IPR004823">
    <property type="entry name" value="TAF_TATA-bd_Histone-like_dom"/>
</dbReference>
<evidence type="ECO:0000256" key="5">
    <source>
        <dbReference type="ARBA" id="ARBA00023125"/>
    </source>
</evidence>
<dbReference type="InterPro" id="IPR009072">
    <property type="entry name" value="Histone-fold"/>
</dbReference>
<dbReference type="AlphaFoldDB" id="A0AAV9TYN4"/>
<evidence type="ECO:0000256" key="9">
    <source>
        <dbReference type="SAM" id="MobiDB-lite"/>
    </source>
</evidence>
<evidence type="ECO:0000256" key="4">
    <source>
        <dbReference type="ARBA" id="ARBA00022454"/>
    </source>
</evidence>
<dbReference type="Gene3D" id="1.10.20.10">
    <property type="entry name" value="Histone, subunit A"/>
    <property type="match status" value="1"/>
</dbReference>
<proteinExistence type="inferred from homology"/>
<dbReference type="PRINTS" id="PR00623">
    <property type="entry name" value="HISTONEH4"/>
</dbReference>
<dbReference type="GO" id="GO:0046982">
    <property type="term" value="F:protein heterodimerization activity"/>
    <property type="evidence" value="ECO:0007669"/>
    <property type="project" value="InterPro"/>
</dbReference>
<dbReference type="SUPFAM" id="SSF47113">
    <property type="entry name" value="Histone-fold"/>
    <property type="match status" value="1"/>
</dbReference>
<comment type="subcellular location">
    <subcellularLocation>
        <location evidence="2">Chromosome</location>
    </subcellularLocation>
    <subcellularLocation>
        <location evidence="1">Nucleus</location>
    </subcellularLocation>
</comment>
<evidence type="ECO:0000313" key="12">
    <source>
        <dbReference type="Proteomes" id="UP001375240"/>
    </source>
</evidence>
<feature type="compositionally biased region" description="Low complexity" evidence="9">
    <location>
        <begin position="79"/>
        <end position="97"/>
    </location>
</feature>
<evidence type="ECO:0000256" key="2">
    <source>
        <dbReference type="ARBA" id="ARBA00004286"/>
    </source>
</evidence>
<dbReference type="GO" id="GO:0000786">
    <property type="term" value="C:nucleosome"/>
    <property type="evidence" value="ECO:0007669"/>
    <property type="project" value="UniProtKB-KW"/>
</dbReference>
<name>A0AAV9TYN4_9PEZI</name>
<dbReference type="Pfam" id="PF02969">
    <property type="entry name" value="TAF"/>
    <property type="match status" value="1"/>
</dbReference>
<dbReference type="CDD" id="cd22912">
    <property type="entry name" value="HFD_H4"/>
    <property type="match status" value="1"/>
</dbReference>
<dbReference type="SMART" id="SM00803">
    <property type="entry name" value="TAF"/>
    <property type="match status" value="1"/>
</dbReference>
<evidence type="ECO:0000256" key="7">
    <source>
        <dbReference type="ARBA" id="ARBA00023269"/>
    </source>
</evidence>
<organism evidence="11 12">
    <name type="scientific">Orbilia brochopaga</name>
    <dbReference type="NCBI Taxonomy" id="3140254"/>
    <lineage>
        <taxon>Eukaryota</taxon>
        <taxon>Fungi</taxon>
        <taxon>Dikarya</taxon>
        <taxon>Ascomycota</taxon>
        <taxon>Pezizomycotina</taxon>
        <taxon>Orbiliomycetes</taxon>
        <taxon>Orbiliales</taxon>
        <taxon>Orbiliaceae</taxon>
        <taxon>Orbilia</taxon>
    </lineage>
</organism>
<dbReference type="InterPro" id="IPR001951">
    <property type="entry name" value="Histone_H4"/>
</dbReference>
<keyword evidence="5 8" id="KW-0238">DNA-binding</keyword>
<feature type="domain" description="TATA box binding protein associated factor (TAF) histone-like fold" evidence="10">
    <location>
        <begin position="194"/>
        <end position="256"/>
    </location>
</feature>
<evidence type="ECO:0000256" key="8">
    <source>
        <dbReference type="RuleBase" id="RU000528"/>
    </source>
</evidence>
<evidence type="ECO:0000256" key="3">
    <source>
        <dbReference type="ARBA" id="ARBA00006564"/>
    </source>
</evidence>
<comment type="similarity">
    <text evidence="3 8">Belongs to the histone H4 family.</text>
</comment>